<dbReference type="Proteomes" id="UP001163046">
    <property type="component" value="Unassembled WGS sequence"/>
</dbReference>
<evidence type="ECO:0000313" key="10">
    <source>
        <dbReference type="Proteomes" id="UP001163046"/>
    </source>
</evidence>
<comment type="subunit">
    <text evidence="7">Component of the Mediator complex.</text>
</comment>
<dbReference type="Gene3D" id="1.20.58.1710">
    <property type="match status" value="1"/>
</dbReference>
<keyword evidence="4 7" id="KW-0010">Activator</keyword>
<keyword evidence="10" id="KW-1185">Reference proteome</keyword>
<keyword evidence="6 7" id="KW-0539">Nucleus</keyword>
<dbReference type="EMBL" id="MU825876">
    <property type="protein sequence ID" value="KAJ7386492.1"/>
    <property type="molecule type" value="Genomic_DNA"/>
</dbReference>
<accession>A0A9W9ZRP1</accession>
<comment type="subcellular location">
    <subcellularLocation>
        <location evidence="1 7">Nucleus</location>
    </subcellularLocation>
</comment>
<dbReference type="PANTHER" id="PTHR13074:SF9">
    <property type="entry name" value="MEDIATOR OF RNA POLYMERASE II TRANSCRIPTION SUBUNIT 8"/>
    <property type="match status" value="1"/>
</dbReference>
<evidence type="ECO:0000256" key="5">
    <source>
        <dbReference type="ARBA" id="ARBA00023163"/>
    </source>
</evidence>
<gene>
    <name evidence="7 9" type="primary">MED8</name>
    <name evidence="9" type="ORF">OS493_008626</name>
</gene>
<comment type="function">
    <text evidence="7">Component of the Mediator complex, a coactivator involved in the regulated transcription of nearly all RNA polymerase II-dependent genes. Mediator functions as a bridge to convey information from gene-specific regulatory proteins to the basal RNA polymerase II transcription machinery. Mediator is recruited to promoters by direct interactions with regulatory proteins and serves as a scaffold for the assembly of a functional preinitiation complex with RNA polymerase II and the general transcription factors.</text>
</comment>
<dbReference type="OrthoDB" id="150687at2759"/>
<keyword evidence="5 7" id="KW-0804">Transcription</keyword>
<protein>
    <recommendedName>
        <fullName evidence="7">Mediator of RNA polymerase II transcription subunit 8</fullName>
    </recommendedName>
    <alternativeName>
        <fullName evidence="7">Mediator complex subunit 8</fullName>
    </alternativeName>
</protein>
<keyword evidence="3 7" id="KW-0805">Transcription regulation</keyword>
<name>A0A9W9ZRP1_9CNID</name>
<comment type="caution">
    <text evidence="9">The sequence shown here is derived from an EMBL/GenBank/DDBJ whole genome shotgun (WGS) entry which is preliminary data.</text>
</comment>
<comment type="similarity">
    <text evidence="2 7">Belongs to the Mediator complex subunit 8 family.</text>
</comment>
<evidence type="ECO:0000256" key="2">
    <source>
        <dbReference type="ARBA" id="ARBA00005716"/>
    </source>
</evidence>
<dbReference type="AlphaFoldDB" id="A0A9W9ZRP1"/>
<dbReference type="GO" id="GO:0070847">
    <property type="term" value="C:core mediator complex"/>
    <property type="evidence" value="ECO:0007669"/>
    <property type="project" value="TreeGrafter"/>
</dbReference>
<dbReference type="GO" id="GO:0000978">
    <property type="term" value="F:RNA polymerase II cis-regulatory region sequence-specific DNA binding"/>
    <property type="evidence" value="ECO:0007669"/>
    <property type="project" value="TreeGrafter"/>
</dbReference>
<evidence type="ECO:0000256" key="4">
    <source>
        <dbReference type="ARBA" id="ARBA00023159"/>
    </source>
</evidence>
<evidence type="ECO:0000256" key="1">
    <source>
        <dbReference type="ARBA" id="ARBA00004123"/>
    </source>
</evidence>
<proteinExistence type="inferred from homology"/>
<evidence type="ECO:0000256" key="3">
    <source>
        <dbReference type="ARBA" id="ARBA00023015"/>
    </source>
</evidence>
<sequence length="252" mass="27864">MQDEKLIEVSLEAVTSRVQELKESTQAFLAKLEHEQLSWPSVLDNYALLSGQVNTLTKLLKNEKTPFFRNLVLLPLLVQQEPDPDIQKATDGRVQAFNHEVVPDYLRTKYDPEIEASEQKLEAMAASVPPDQAQRQIATLNELATNLIDTITSAREDWEGEQSAASRSSSTVNPDLNTLVTAVTFGKGLKPAKITKGRGSKAEKAQSGWPNEKSMNKAPSSVKVDAKTAASVHHMPRLTGLTVEQDLYNNKE</sequence>
<reference evidence="9" key="1">
    <citation type="submission" date="2023-01" db="EMBL/GenBank/DDBJ databases">
        <title>Genome assembly of the deep-sea coral Lophelia pertusa.</title>
        <authorList>
            <person name="Herrera S."/>
            <person name="Cordes E."/>
        </authorList>
    </citation>
    <scope>NUCLEOTIDE SEQUENCE</scope>
    <source>
        <strain evidence="9">USNM1676648</strain>
        <tissue evidence="9">Polyp</tissue>
    </source>
</reference>
<evidence type="ECO:0000256" key="6">
    <source>
        <dbReference type="ARBA" id="ARBA00023242"/>
    </source>
</evidence>
<evidence type="ECO:0000256" key="7">
    <source>
        <dbReference type="RuleBase" id="RU364144"/>
    </source>
</evidence>
<dbReference type="GO" id="GO:0003712">
    <property type="term" value="F:transcription coregulator activity"/>
    <property type="evidence" value="ECO:0007669"/>
    <property type="project" value="InterPro"/>
</dbReference>
<evidence type="ECO:0000256" key="8">
    <source>
        <dbReference type="SAM" id="MobiDB-lite"/>
    </source>
</evidence>
<dbReference type="GO" id="GO:0006357">
    <property type="term" value="P:regulation of transcription by RNA polymerase II"/>
    <property type="evidence" value="ECO:0007669"/>
    <property type="project" value="InterPro"/>
</dbReference>
<dbReference type="InterPro" id="IPR019364">
    <property type="entry name" value="Mediatior_Med8_fun/met"/>
</dbReference>
<organism evidence="9 10">
    <name type="scientific">Desmophyllum pertusum</name>
    <dbReference type="NCBI Taxonomy" id="174260"/>
    <lineage>
        <taxon>Eukaryota</taxon>
        <taxon>Metazoa</taxon>
        <taxon>Cnidaria</taxon>
        <taxon>Anthozoa</taxon>
        <taxon>Hexacorallia</taxon>
        <taxon>Scleractinia</taxon>
        <taxon>Caryophylliina</taxon>
        <taxon>Caryophylliidae</taxon>
        <taxon>Desmophyllum</taxon>
    </lineage>
</organism>
<dbReference type="GO" id="GO:0016592">
    <property type="term" value="C:mediator complex"/>
    <property type="evidence" value="ECO:0007669"/>
    <property type="project" value="InterPro"/>
</dbReference>
<evidence type="ECO:0000313" key="9">
    <source>
        <dbReference type="EMBL" id="KAJ7386492.1"/>
    </source>
</evidence>
<dbReference type="Pfam" id="PF10232">
    <property type="entry name" value="Med8"/>
    <property type="match status" value="1"/>
</dbReference>
<dbReference type="PANTHER" id="PTHR13074">
    <property type="entry name" value="MEDIATOR OF RNA POLYMERASE II TRANSCRIPTION SUBUNIT 8"/>
    <property type="match status" value="1"/>
</dbReference>
<feature type="region of interest" description="Disordered" evidence="8">
    <location>
        <begin position="193"/>
        <end position="231"/>
    </location>
</feature>